<dbReference type="OrthoDB" id="5397183at2759"/>
<protein>
    <submittedName>
        <fullName evidence="1">Uncharacterized protein</fullName>
    </submittedName>
</protein>
<reference evidence="1" key="1">
    <citation type="journal article" date="2020" name="Stud. Mycol.">
        <title>101 Dothideomycetes genomes: a test case for predicting lifestyles and emergence of pathogens.</title>
        <authorList>
            <person name="Haridas S."/>
            <person name="Albert R."/>
            <person name="Binder M."/>
            <person name="Bloem J."/>
            <person name="Labutti K."/>
            <person name="Salamov A."/>
            <person name="Andreopoulos B."/>
            <person name="Baker S."/>
            <person name="Barry K."/>
            <person name="Bills G."/>
            <person name="Bluhm B."/>
            <person name="Cannon C."/>
            <person name="Castanera R."/>
            <person name="Culley D."/>
            <person name="Daum C."/>
            <person name="Ezra D."/>
            <person name="Gonzalez J."/>
            <person name="Henrissat B."/>
            <person name="Kuo A."/>
            <person name="Liang C."/>
            <person name="Lipzen A."/>
            <person name="Lutzoni F."/>
            <person name="Magnuson J."/>
            <person name="Mondo S."/>
            <person name="Nolan M."/>
            <person name="Ohm R."/>
            <person name="Pangilinan J."/>
            <person name="Park H.-J."/>
            <person name="Ramirez L."/>
            <person name="Alfaro M."/>
            <person name="Sun H."/>
            <person name="Tritt A."/>
            <person name="Yoshinaga Y."/>
            <person name="Zwiers L.-H."/>
            <person name="Turgeon B."/>
            <person name="Goodwin S."/>
            <person name="Spatafora J."/>
            <person name="Crous P."/>
            <person name="Grigoriev I."/>
        </authorList>
    </citation>
    <scope>NUCLEOTIDE SEQUENCE</scope>
    <source>
        <strain evidence="1">CBS 125425</strain>
    </source>
</reference>
<sequence>KPIVRKPFPAPVKDRSPIVGLTPDVVLRTCFRIGEALNVGCSAVKDGKDVLLELYARVLSSQRDHVEQQFTFCDLFHKRAPYIRATYNATIWRAAELYEFDSKRLLHHDAICRCIGKMRRQGNGWELVILNIWPAKWDDILWVKGI</sequence>
<feature type="non-terminal residue" evidence="1">
    <location>
        <position position="146"/>
    </location>
</feature>
<evidence type="ECO:0000313" key="1">
    <source>
        <dbReference type="EMBL" id="KAF2732005.1"/>
    </source>
</evidence>
<accession>A0A9P4QT65</accession>
<dbReference type="Proteomes" id="UP000799444">
    <property type="component" value="Unassembled WGS sequence"/>
</dbReference>
<comment type="caution">
    <text evidence="1">The sequence shown here is derived from an EMBL/GenBank/DDBJ whole genome shotgun (WGS) entry which is preliminary data.</text>
</comment>
<gene>
    <name evidence="1" type="ORF">EJ04DRAFT_403669</name>
</gene>
<feature type="non-terminal residue" evidence="1">
    <location>
        <position position="1"/>
    </location>
</feature>
<name>A0A9P4QT65_9PLEO</name>
<dbReference type="EMBL" id="ML996185">
    <property type="protein sequence ID" value="KAF2732005.1"/>
    <property type="molecule type" value="Genomic_DNA"/>
</dbReference>
<organism evidence="1 2">
    <name type="scientific">Polyplosphaeria fusca</name>
    <dbReference type="NCBI Taxonomy" id="682080"/>
    <lineage>
        <taxon>Eukaryota</taxon>
        <taxon>Fungi</taxon>
        <taxon>Dikarya</taxon>
        <taxon>Ascomycota</taxon>
        <taxon>Pezizomycotina</taxon>
        <taxon>Dothideomycetes</taxon>
        <taxon>Pleosporomycetidae</taxon>
        <taxon>Pleosporales</taxon>
        <taxon>Tetraplosphaeriaceae</taxon>
        <taxon>Polyplosphaeria</taxon>
    </lineage>
</organism>
<keyword evidence="2" id="KW-1185">Reference proteome</keyword>
<dbReference type="AlphaFoldDB" id="A0A9P4QT65"/>
<evidence type="ECO:0000313" key="2">
    <source>
        <dbReference type="Proteomes" id="UP000799444"/>
    </source>
</evidence>
<proteinExistence type="predicted"/>